<organism evidence="9 10">
    <name type="scientific">Hesseltinella vesiculosa</name>
    <dbReference type="NCBI Taxonomy" id="101127"/>
    <lineage>
        <taxon>Eukaryota</taxon>
        <taxon>Fungi</taxon>
        <taxon>Fungi incertae sedis</taxon>
        <taxon>Mucoromycota</taxon>
        <taxon>Mucoromycotina</taxon>
        <taxon>Mucoromycetes</taxon>
        <taxon>Mucorales</taxon>
        <taxon>Cunninghamellaceae</taxon>
        <taxon>Hesseltinella</taxon>
    </lineage>
</organism>
<keyword evidence="10" id="KW-1185">Reference proteome</keyword>
<dbReference type="AlphaFoldDB" id="A0A1X2GRV4"/>
<dbReference type="InterPro" id="IPR001356">
    <property type="entry name" value="HD"/>
</dbReference>
<comment type="caution">
    <text evidence="9">The sequence shown here is derived from an EMBL/GenBank/DDBJ whole genome shotgun (WGS) entry which is preliminary data.</text>
</comment>
<dbReference type="InterPro" id="IPR051000">
    <property type="entry name" value="Homeobox_DNA-bind_prot"/>
</dbReference>
<dbReference type="PANTHER" id="PTHR24324">
    <property type="entry name" value="HOMEOBOX PROTEIN HHEX"/>
    <property type="match status" value="1"/>
</dbReference>
<evidence type="ECO:0000256" key="5">
    <source>
        <dbReference type="PROSITE-ProRule" id="PRU00108"/>
    </source>
</evidence>
<keyword evidence="2 5" id="KW-0238">DNA-binding</keyword>
<accession>A0A1X2GRV4</accession>
<dbReference type="STRING" id="101127.A0A1X2GRV4"/>
<dbReference type="EMBL" id="MCGT01000004">
    <property type="protein sequence ID" value="ORX60236.1"/>
    <property type="molecule type" value="Genomic_DNA"/>
</dbReference>
<feature type="region of interest" description="Disordered" evidence="7">
    <location>
        <begin position="15"/>
        <end position="43"/>
    </location>
</feature>
<protein>
    <submittedName>
        <fullName evidence="9">Homeodomain-like protein</fullName>
    </submittedName>
</protein>
<keyword evidence="3 5" id="KW-0371">Homeobox</keyword>
<feature type="domain" description="Homeobox" evidence="8">
    <location>
        <begin position="33"/>
        <end position="93"/>
    </location>
</feature>
<evidence type="ECO:0000259" key="8">
    <source>
        <dbReference type="PROSITE" id="PS50071"/>
    </source>
</evidence>
<evidence type="ECO:0000256" key="1">
    <source>
        <dbReference type="ARBA" id="ARBA00004123"/>
    </source>
</evidence>
<evidence type="ECO:0000256" key="3">
    <source>
        <dbReference type="ARBA" id="ARBA00023155"/>
    </source>
</evidence>
<feature type="DNA-binding region" description="Homeobox" evidence="5">
    <location>
        <begin position="35"/>
        <end position="94"/>
    </location>
</feature>
<dbReference type="Proteomes" id="UP000242146">
    <property type="component" value="Unassembled WGS sequence"/>
</dbReference>
<dbReference type="PROSITE" id="PS00027">
    <property type="entry name" value="HOMEOBOX_1"/>
    <property type="match status" value="1"/>
</dbReference>
<proteinExistence type="predicted"/>
<sequence>MKSALDTTSSIRSLLNPVPAKKRSSLAIDMKQSTGRSKRKRISPDQYQVLTECFQHTDTPNYELREKLSKELNMTNREVQVWFQNRRAKMNRIKLQQKQEHDYYHRQPSLPPSPPPQKHGFRFDPTFSSSLPQSPKSPPPSVSSPSTPSTPTLPMDIPLLSPYMSPIDILATAAEYVQKCDQELQKSLPPANPTRSWRPWL</sequence>
<dbReference type="GO" id="GO:0030154">
    <property type="term" value="P:cell differentiation"/>
    <property type="evidence" value="ECO:0007669"/>
    <property type="project" value="TreeGrafter"/>
</dbReference>
<evidence type="ECO:0000313" key="10">
    <source>
        <dbReference type="Proteomes" id="UP000242146"/>
    </source>
</evidence>
<feature type="compositionally biased region" description="Low complexity" evidence="7">
    <location>
        <begin position="143"/>
        <end position="154"/>
    </location>
</feature>
<gene>
    <name evidence="9" type="ORF">DM01DRAFT_1404543</name>
</gene>
<dbReference type="PROSITE" id="PS50071">
    <property type="entry name" value="HOMEOBOX_2"/>
    <property type="match status" value="1"/>
</dbReference>
<dbReference type="SMART" id="SM00389">
    <property type="entry name" value="HOX"/>
    <property type="match status" value="1"/>
</dbReference>
<dbReference type="InterPro" id="IPR009057">
    <property type="entry name" value="Homeodomain-like_sf"/>
</dbReference>
<evidence type="ECO:0000256" key="6">
    <source>
        <dbReference type="RuleBase" id="RU000682"/>
    </source>
</evidence>
<dbReference type="Pfam" id="PF00046">
    <property type="entry name" value="Homeodomain"/>
    <property type="match status" value="1"/>
</dbReference>
<dbReference type="OrthoDB" id="6159439at2759"/>
<dbReference type="PANTHER" id="PTHR24324:SF5">
    <property type="entry name" value="HEMATOPOIETICALLY-EXPRESSED HOMEOBOX PROTEIN HHEX"/>
    <property type="match status" value="1"/>
</dbReference>
<dbReference type="GO" id="GO:0000978">
    <property type="term" value="F:RNA polymerase II cis-regulatory region sequence-specific DNA binding"/>
    <property type="evidence" value="ECO:0007669"/>
    <property type="project" value="TreeGrafter"/>
</dbReference>
<feature type="region of interest" description="Disordered" evidence="7">
    <location>
        <begin position="97"/>
        <end position="157"/>
    </location>
</feature>
<dbReference type="GO" id="GO:0000981">
    <property type="term" value="F:DNA-binding transcription factor activity, RNA polymerase II-specific"/>
    <property type="evidence" value="ECO:0007669"/>
    <property type="project" value="InterPro"/>
</dbReference>
<keyword evidence="4 5" id="KW-0539">Nucleus</keyword>
<comment type="subcellular location">
    <subcellularLocation>
        <location evidence="1 5 6">Nucleus</location>
    </subcellularLocation>
</comment>
<evidence type="ECO:0000313" key="9">
    <source>
        <dbReference type="EMBL" id="ORX60236.1"/>
    </source>
</evidence>
<dbReference type="SUPFAM" id="SSF46689">
    <property type="entry name" value="Homeodomain-like"/>
    <property type="match status" value="1"/>
</dbReference>
<evidence type="ECO:0000256" key="2">
    <source>
        <dbReference type="ARBA" id="ARBA00023125"/>
    </source>
</evidence>
<evidence type="ECO:0000256" key="7">
    <source>
        <dbReference type="SAM" id="MobiDB-lite"/>
    </source>
</evidence>
<dbReference type="GO" id="GO:0005634">
    <property type="term" value="C:nucleus"/>
    <property type="evidence" value="ECO:0007669"/>
    <property type="project" value="UniProtKB-SubCell"/>
</dbReference>
<name>A0A1X2GRV4_9FUNG</name>
<dbReference type="InterPro" id="IPR017970">
    <property type="entry name" value="Homeobox_CS"/>
</dbReference>
<reference evidence="9 10" key="1">
    <citation type="submission" date="2016-07" db="EMBL/GenBank/DDBJ databases">
        <title>Pervasive Adenine N6-methylation of Active Genes in Fungi.</title>
        <authorList>
            <consortium name="DOE Joint Genome Institute"/>
            <person name="Mondo S.J."/>
            <person name="Dannebaum R.O."/>
            <person name="Kuo R.C."/>
            <person name="Labutti K."/>
            <person name="Haridas S."/>
            <person name="Kuo A."/>
            <person name="Salamov A."/>
            <person name="Ahrendt S.R."/>
            <person name="Lipzen A."/>
            <person name="Sullivan W."/>
            <person name="Andreopoulos W.B."/>
            <person name="Clum A."/>
            <person name="Lindquist E."/>
            <person name="Daum C."/>
            <person name="Ramamoorthy G.K."/>
            <person name="Gryganskyi A."/>
            <person name="Culley D."/>
            <person name="Magnuson J.K."/>
            <person name="James T.Y."/>
            <person name="O'Malley M.A."/>
            <person name="Stajich J.E."/>
            <person name="Spatafora J.W."/>
            <person name="Visel A."/>
            <person name="Grigoriev I.V."/>
        </authorList>
    </citation>
    <scope>NUCLEOTIDE SEQUENCE [LARGE SCALE GENOMIC DNA]</scope>
    <source>
        <strain evidence="9 10">NRRL 3301</strain>
    </source>
</reference>
<dbReference type="Gene3D" id="1.10.10.60">
    <property type="entry name" value="Homeodomain-like"/>
    <property type="match status" value="1"/>
</dbReference>
<dbReference type="CDD" id="cd00086">
    <property type="entry name" value="homeodomain"/>
    <property type="match status" value="1"/>
</dbReference>
<evidence type="ECO:0000256" key="4">
    <source>
        <dbReference type="ARBA" id="ARBA00023242"/>
    </source>
</evidence>